<keyword evidence="2" id="KW-0539">Nucleus</keyword>
<dbReference type="PANTHER" id="PTHR10535">
    <property type="entry name" value="DNA-DIRECTED RNA POLYMERASES I, II, AND III SUBUNIT RPABC1"/>
    <property type="match status" value="1"/>
</dbReference>
<accession>A0AAP0L8D6</accession>
<dbReference type="GO" id="GO:0006362">
    <property type="term" value="P:transcription elongation by RNA polymerase I"/>
    <property type="evidence" value="ECO:0007669"/>
    <property type="project" value="TreeGrafter"/>
</dbReference>
<gene>
    <name evidence="6" type="ORF">Scep_000899</name>
</gene>
<sequence>MEVRMECMCDWGVDEGSVESKRHYLCRMTTLEMLRDRGYDVPDSDLSLTLQNFRDSFGPKPDLERLRISLPLLADPSKSILVVFCGADTLKLSVVRNVIAQINDNHALHRVILVRQGTITSQARQALTTLPRVKIELFQITDLLVNVTKHVLMPKHEVLSLAEKEKLLKKYSLEDKQIPRMLETDALARYYGLEKGQVLKITSVGDVVSPHVTYRCVM</sequence>
<dbReference type="Gene3D" id="3.40.1340.10">
    <property type="entry name" value="RNA polymerase, Rpb5, N-terminal domain"/>
    <property type="match status" value="1"/>
</dbReference>
<evidence type="ECO:0000259" key="4">
    <source>
        <dbReference type="Pfam" id="PF01191"/>
    </source>
</evidence>
<name>A0AAP0L8D6_9MAGN</name>
<organism evidence="6 7">
    <name type="scientific">Stephania cephalantha</name>
    <dbReference type="NCBI Taxonomy" id="152367"/>
    <lineage>
        <taxon>Eukaryota</taxon>
        <taxon>Viridiplantae</taxon>
        <taxon>Streptophyta</taxon>
        <taxon>Embryophyta</taxon>
        <taxon>Tracheophyta</taxon>
        <taxon>Spermatophyta</taxon>
        <taxon>Magnoliopsida</taxon>
        <taxon>Ranunculales</taxon>
        <taxon>Menispermaceae</taxon>
        <taxon>Menispermoideae</taxon>
        <taxon>Cissampelideae</taxon>
        <taxon>Stephania</taxon>
    </lineage>
</organism>
<feature type="domain" description="RNA polymerase subunit H/Rpb5 C-terminal" evidence="4">
    <location>
        <begin position="145"/>
        <end position="217"/>
    </location>
</feature>
<feature type="domain" description="RNA polymerase Rpb5 N-terminal" evidence="5">
    <location>
        <begin position="19"/>
        <end position="101"/>
    </location>
</feature>
<dbReference type="GO" id="GO:0055029">
    <property type="term" value="C:nuclear DNA-directed RNA polymerase complex"/>
    <property type="evidence" value="ECO:0007669"/>
    <property type="project" value="UniProtKB-ARBA"/>
</dbReference>
<dbReference type="Proteomes" id="UP001419268">
    <property type="component" value="Unassembled WGS sequence"/>
</dbReference>
<reference evidence="6 7" key="1">
    <citation type="submission" date="2024-01" db="EMBL/GenBank/DDBJ databases">
        <title>Genome assemblies of Stephania.</title>
        <authorList>
            <person name="Yang L."/>
        </authorList>
    </citation>
    <scope>NUCLEOTIDE SEQUENCE [LARGE SCALE GENOMIC DNA]</scope>
    <source>
        <strain evidence="6">JXDWG</strain>
        <tissue evidence="6">Leaf</tissue>
    </source>
</reference>
<dbReference type="EMBL" id="JBBNAG010000001">
    <property type="protein sequence ID" value="KAK9165708.1"/>
    <property type="molecule type" value="Genomic_DNA"/>
</dbReference>
<dbReference type="InterPro" id="IPR036710">
    <property type="entry name" value="RNA_pol_Rpb5_N_sf"/>
</dbReference>
<dbReference type="AlphaFoldDB" id="A0AAP0L8D6"/>
<proteinExistence type="inferred from homology"/>
<dbReference type="InterPro" id="IPR005571">
    <property type="entry name" value="RNA_pol_Rpb5_N"/>
</dbReference>
<dbReference type="InterPro" id="IPR035913">
    <property type="entry name" value="RPB5-like_sf"/>
</dbReference>
<dbReference type="GO" id="GO:0006366">
    <property type="term" value="P:transcription by RNA polymerase II"/>
    <property type="evidence" value="ECO:0007669"/>
    <property type="project" value="TreeGrafter"/>
</dbReference>
<keyword evidence="7" id="KW-1185">Reference proteome</keyword>
<evidence type="ECO:0000313" key="7">
    <source>
        <dbReference type="Proteomes" id="UP001419268"/>
    </source>
</evidence>
<dbReference type="FunFam" id="3.90.940.20:FF:000001">
    <property type="entry name" value="DNA-directed RNA polymerases I, II, and III subunit RPABC1"/>
    <property type="match status" value="1"/>
</dbReference>
<dbReference type="InterPro" id="IPR000783">
    <property type="entry name" value="RNA_pol_subH/Rpb5_C"/>
</dbReference>
<comment type="subcellular location">
    <subcellularLocation>
        <location evidence="1">Nucleus</location>
    </subcellularLocation>
</comment>
<dbReference type="Pfam" id="PF03871">
    <property type="entry name" value="RNA_pol_Rpb5_N"/>
    <property type="match status" value="1"/>
</dbReference>
<evidence type="ECO:0000259" key="5">
    <source>
        <dbReference type="Pfam" id="PF03871"/>
    </source>
</evidence>
<dbReference type="PIRSF" id="PIRSF000747">
    <property type="entry name" value="RPB5"/>
    <property type="match status" value="1"/>
</dbReference>
<dbReference type="InterPro" id="IPR014381">
    <property type="entry name" value="Arch_Rpo5/euc_Rpb5"/>
</dbReference>
<evidence type="ECO:0000313" key="6">
    <source>
        <dbReference type="EMBL" id="KAK9165708.1"/>
    </source>
</evidence>
<dbReference type="PANTHER" id="PTHR10535:SF2">
    <property type="entry name" value="DNA-DIRECTED RNA POLYMERASE V SUBUNIT 5A"/>
    <property type="match status" value="1"/>
</dbReference>
<dbReference type="SUPFAM" id="SSF55287">
    <property type="entry name" value="RPB5-like RNA polymerase subunit"/>
    <property type="match status" value="1"/>
</dbReference>
<comment type="caution">
    <text evidence="6">The sequence shown here is derived from an EMBL/GenBank/DDBJ whole genome shotgun (WGS) entry which is preliminary data.</text>
</comment>
<protein>
    <submittedName>
        <fullName evidence="6">Uncharacterized protein</fullName>
    </submittedName>
</protein>
<dbReference type="GO" id="GO:0003899">
    <property type="term" value="F:DNA-directed RNA polymerase activity"/>
    <property type="evidence" value="ECO:0007669"/>
    <property type="project" value="InterPro"/>
</dbReference>
<evidence type="ECO:0000256" key="3">
    <source>
        <dbReference type="ARBA" id="ARBA00025765"/>
    </source>
</evidence>
<dbReference type="GO" id="GO:0003677">
    <property type="term" value="F:DNA binding"/>
    <property type="evidence" value="ECO:0007669"/>
    <property type="project" value="InterPro"/>
</dbReference>
<evidence type="ECO:0000256" key="1">
    <source>
        <dbReference type="ARBA" id="ARBA00004123"/>
    </source>
</evidence>
<comment type="similarity">
    <text evidence="3">Belongs to the archaeal Rpo5/eukaryotic RPB5 RNA polymerase subunit family.</text>
</comment>
<dbReference type="Gene3D" id="3.90.940.20">
    <property type="entry name" value="RPB5-like RNA polymerase subunit"/>
    <property type="match status" value="1"/>
</dbReference>
<dbReference type="SUPFAM" id="SSF53036">
    <property type="entry name" value="Eukaryotic RPB5 N-terminal domain"/>
    <property type="match status" value="1"/>
</dbReference>
<evidence type="ECO:0000256" key="2">
    <source>
        <dbReference type="ARBA" id="ARBA00023242"/>
    </source>
</evidence>
<dbReference type="Pfam" id="PF01191">
    <property type="entry name" value="RNA_pol_Rpb5_C"/>
    <property type="match status" value="1"/>
</dbReference>
<dbReference type="GO" id="GO:0042797">
    <property type="term" value="P:tRNA transcription by RNA polymerase III"/>
    <property type="evidence" value="ECO:0007669"/>
    <property type="project" value="TreeGrafter"/>
</dbReference>